<dbReference type="RefSeq" id="WP_110753603.1">
    <property type="nucleotide sequence ID" value="NZ_QJTF01000020.1"/>
</dbReference>
<keyword evidence="3" id="KW-0413">Isomerase</keyword>
<evidence type="ECO:0000313" key="4">
    <source>
        <dbReference type="Proteomes" id="UP000247454"/>
    </source>
</evidence>
<dbReference type="SUPFAM" id="SSF51182">
    <property type="entry name" value="RmlC-like cupins"/>
    <property type="match status" value="1"/>
</dbReference>
<dbReference type="GO" id="GO:0046872">
    <property type="term" value="F:metal ion binding"/>
    <property type="evidence" value="ECO:0007669"/>
    <property type="project" value="UniProtKB-KW"/>
</dbReference>
<sequence>MFKIHRHQKPHPGQGRTVRFEGRDLGGPVSFFLVDAEPGRGSSLHMHPYSETWIVRKGEAEFTVGGDKTRAYAGDIVVAVANVPHRFENIGAERLELVCIHPCDTIMQQNL</sequence>
<keyword evidence="4" id="KW-1185">Reference proteome</keyword>
<dbReference type="InterPro" id="IPR051610">
    <property type="entry name" value="GPI/OXD"/>
</dbReference>
<dbReference type="InterPro" id="IPR014710">
    <property type="entry name" value="RmlC-like_jellyroll"/>
</dbReference>
<organism evidence="3 4">
    <name type="scientific">Phyllobacterium leguminum</name>
    <dbReference type="NCBI Taxonomy" id="314237"/>
    <lineage>
        <taxon>Bacteria</taxon>
        <taxon>Pseudomonadati</taxon>
        <taxon>Pseudomonadota</taxon>
        <taxon>Alphaproteobacteria</taxon>
        <taxon>Hyphomicrobiales</taxon>
        <taxon>Phyllobacteriaceae</taxon>
        <taxon>Phyllobacterium</taxon>
    </lineage>
</organism>
<evidence type="ECO:0000259" key="2">
    <source>
        <dbReference type="Pfam" id="PF07883"/>
    </source>
</evidence>
<dbReference type="OrthoDB" id="122936at2"/>
<evidence type="ECO:0000256" key="1">
    <source>
        <dbReference type="ARBA" id="ARBA00022723"/>
    </source>
</evidence>
<dbReference type="InterPro" id="IPR013096">
    <property type="entry name" value="Cupin_2"/>
</dbReference>
<dbReference type="EMBL" id="QJTF01000020">
    <property type="protein sequence ID" value="PYE86728.1"/>
    <property type="molecule type" value="Genomic_DNA"/>
</dbReference>
<feature type="domain" description="Cupin type-2" evidence="2">
    <location>
        <begin position="33"/>
        <end position="100"/>
    </location>
</feature>
<dbReference type="Gene3D" id="2.60.120.10">
    <property type="entry name" value="Jelly Rolls"/>
    <property type="match status" value="1"/>
</dbReference>
<proteinExistence type="predicted"/>
<protein>
    <submittedName>
        <fullName evidence="3">Mannose-6-phosphate isomerase-like protein (Cupin superfamily)</fullName>
    </submittedName>
</protein>
<dbReference type="Pfam" id="PF07883">
    <property type="entry name" value="Cupin_2"/>
    <property type="match status" value="1"/>
</dbReference>
<reference evidence="3 4" key="1">
    <citation type="submission" date="2018-06" db="EMBL/GenBank/DDBJ databases">
        <title>Genomic Encyclopedia of Type Strains, Phase III (KMG-III): the genomes of soil and plant-associated and newly described type strains.</title>
        <authorList>
            <person name="Whitman W."/>
        </authorList>
    </citation>
    <scope>NUCLEOTIDE SEQUENCE [LARGE SCALE GENOMIC DNA]</scope>
    <source>
        <strain evidence="3 4">ORS 1419</strain>
    </source>
</reference>
<dbReference type="InterPro" id="IPR011051">
    <property type="entry name" value="RmlC_Cupin_sf"/>
</dbReference>
<dbReference type="Proteomes" id="UP000247454">
    <property type="component" value="Unassembled WGS sequence"/>
</dbReference>
<dbReference type="PANTHER" id="PTHR35848:SF6">
    <property type="entry name" value="CUPIN TYPE-2 DOMAIN-CONTAINING PROTEIN"/>
    <property type="match status" value="1"/>
</dbReference>
<evidence type="ECO:0000313" key="3">
    <source>
        <dbReference type="EMBL" id="PYE86728.1"/>
    </source>
</evidence>
<dbReference type="PANTHER" id="PTHR35848">
    <property type="entry name" value="OXALATE-BINDING PROTEIN"/>
    <property type="match status" value="1"/>
</dbReference>
<comment type="caution">
    <text evidence="3">The sequence shown here is derived from an EMBL/GenBank/DDBJ whole genome shotgun (WGS) entry which is preliminary data.</text>
</comment>
<name>A0A318T1Q3_9HYPH</name>
<dbReference type="AlphaFoldDB" id="A0A318T1Q3"/>
<gene>
    <name evidence="3" type="ORF">C7477_12020</name>
</gene>
<dbReference type="GO" id="GO:0016853">
    <property type="term" value="F:isomerase activity"/>
    <property type="evidence" value="ECO:0007669"/>
    <property type="project" value="UniProtKB-KW"/>
</dbReference>
<keyword evidence="1" id="KW-0479">Metal-binding</keyword>
<accession>A0A318T1Q3</accession>